<comment type="caution">
    <text evidence="2">The sequence shown here is derived from an EMBL/GenBank/DDBJ whole genome shotgun (WGS) entry which is preliminary data.</text>
</comment>
<keyword evidence="1" id="KW-0812">Transmembrane</keyword>
<keyword evidence="1" id="KW-1133">Transmembrane helix</keyword>
<evidence type="ECO:0000313" key="3">
    <source>
        <dbReference type="Proteomes" id="UP001600424"/>
    </source>
</evidence>
<protein>
    <submittedName>
        <fullName evidence="2">Uncharacterized protein</fullName>
    </submittedName>
</protein>
<evidence type="ECO:0000256" key="1">
    <source>
        <dbReference type="SAM" id="Phobius"/>
    </source>
</evidence>
<evidence type="ECO:0000313" key="2">
    <source>
        <dbReference type="EMBL" id="MFE5981455.1"/>
    </source>
</evidence>
<accession>A0ABW6IV04</accession>
<reference evidence="2 3" key="1">
    <citation type="submission" date="2024-09" db="EMBL/GenBank/DDBJ databases">
        <title>The Natural Products Discovery Center: Release of the First 8490 Sequenced Strains for Exploring Actinobacteria Biosynthetic Diversity.</title>
        <authorList>
            <person name="Kalkreuter E."/>
            <person name="Kautsar S.A."/>
            <person name="Yang D."/>
            <person name="Bader C.D."/>
            <person name="Teijaro C.N."/>
            <person name="Fluegel L."/>
            <person name="Davis C.M."/>
            <person name="Simpson J.R."/>
            <person name="Lauterbach L."/>
            <person name="Steele A.D."/>
            <person name="Gui C."/>
            <person name="Meng S."/>
            <person name="Li G."/>
            <person name="Viehrig K."/>
            <person name="Ye F."/>
            <person name="Su P."/>
            <person name="Kiefer A.F."/>
            <person name="Nichols A."/>
            <person name="Cepeda A.J."/>
            <person name="Yan W."/>
            <person name="Fan B."/>
            <person name="Jiang Y."/>
            <person name="Adhikari A."/>
            <person name="Zheng C.-J."/>
            <person name="Schuster L."/>
            <person name="Cowan T.M."/>
            <person name="Smanski M.J."/>
            <person name="Chevrette M.G."/>
            <person name="De Carvalho L.P.S."/>
            <person name="Shen B."/>
        </authorList>
    </citation>
    <scope>NUCLEOTIDE SEQUENCE [LARGE SCALE GENOMIC DNA]</scope>
    <source>
        <strain evidence="2 3">NPDC056472</strain>
    </source>
</reference>
<keyword evidence="1" id="KW-0472">Membrane</keyword>
<gene>
    <name evidence="2" type="ORF">ACFQ63_17320</name>
</gene>
<keyword evidence="3" id="KW-1185">Reference proteome</keyword>
<name>A0ABW6IV04_STRWE</name>
<proteinExistence type="predicted"/>
<sequence>MRVDEPMKLSLTRALAPVAIIVAAPVLLVAGAPIRRRYLRHVYGEGAPAVVDKAGGRVSVHYFVLSSRLLQWLCAPSEALTRAGRGGR</sequence>
<feature type="transmembrane region" description="Helical" evidence="1">
    <location>
        <begin position="14"/>
        <end position="34"/>
    </location>
</feature>
<dbReference type="EMBL" id="JBHTRV010000011">
    <property type="protein sequence ID" value="MFE5981455.1"/>
    <property type="molecule type" value="Genomic_DNA"/>
</dbReference>
<dbReference type="Proteomes" id="UP001600424">
    <property type="component" value="Unassembled WGS sequence"/>
</dbReference>
<dbReference type="RefSeq" id="WP_386251072.1">
    <property type="nucleotide sequence ID" value="NZ_JBHTRV010000011.1"/>
</dbReference>
<organism evidence="2 3">
    <name type="scientific">Streptomyces wedmorensis</name>
    <dbReference type="NCBI Taxonomy" id="43759"/>
    <lineage>
        <taxon>Bacteria</taxon>
        <taxon>Bacillati</taxon>
        <taxon>Actinomycetota</taxon>
        <taxon>Actinomycetes</taxon>
        <taxon>Kitasatosporales</taxon>
        <taxon>Streptomycetaceae</taxon>
        <taxon>Streptomyces</taxon>
    </lineage>
</organism>